<dbReference type="Pfam" id="PF00071">
    <property type="entry name" value="Ras"/>
    <property type="match status" value="1"/>
</dbReference>
<dbReference type="Proteomes" id="UP001148614">
    <property type="component" value="Unassembled WGS sequence"/>
</dbReference>
<accession>A0A9W8TKZ1</accession>
<name>A0A9W8TKZ1_9PEZI</name>
<dbReference type="Gene3D" id="3.40.50.300">
    <property type="entry name" value="P-loop containing nucleotide triphosphate hydrolases"/>
    <property type="match status" value="1"/>
</dbReference>
<dbReference type="SMART" id="SM00173">
    <property type="entry name" value="RAS"/>
    <property type="match status" value="1"/>
</dbReference>
<dbReference type="InterPro" id="IPR020849">
    <property type="entry name" value="Small_GTPase_Ras-type"/>
</dbReference>
<keyword evidence="2" id="KW-0342">GTP-binding</keyword>
<keyword evidence="1" id="KW-0547">Nucleotide-binding</keyword>
<dbReference type="PANTHER" id="PTHR24070">
    <property type="entry name" value="RAS, DI-RAS, AND RHEB FAMILY MEMBERS OF SMALL GTPASE SUPERFAMILY"/>
    <property type="match status" value="1"/>
</dbReference>
<evidence type="ECO:0000256" key="1">
    <source>
        <dbReference type="ARBA" id="ARBA00022741"/>
    </source>
</evidence>
<dbReference type="SMART" id="SM00175">
    <property type="entry name" value="RAB"/>
    <property type="match status" value="1"/>
</dbReference>
<dbReference type="InterPro" id="IPR027417">
    <property type="entry name" value="P-loop_NTPase"/>
</dbReference>
<dbReference type="GO" id="GO:0005525">
    <property type="term" value="F:GTP binding"/>
    <property type="evidence" value="ECO:0007669"/>
    <property type="project" value="UniProtKB-KW"/>
</dbReference>
<sequence length="156" mass="17381">MTRTQISIDDQPYPLEVLDTAGTLDLEHDRCLGDWIRNSIGVVLVYDATSRKSYDRIWYLLQRVHEIKGTSDFLPVMIVGNKSDKETTTVVSLKEGAELAEKLGCMFANTSAMNFEDVLDPFYRVVEVFVGSESPRGYAWTSLLGGGSDNGCCIIM</sequence>
<dbReference type="GO" id="GO:0003924">
    <property type="term" value="F:GTPase activity"/>
    <property type="evidence" value="ECO:0007669"/>
    <property type="project" value="InterPro"/>
</dbReference>
<dbReference type="EMBL" id="JANPWZ010000959">
    <property type="protein sequence ID" value="KAJ3570197.1"/>
    <property type="molecule type" value="Genomic_DNA"/>
</dbReference>
<dbReference type="SUPFAM" id="SSF52540">
    <property type="entry name" value="P-loop containing nucleoside triphosphate hydrolases"/>
    <property type="match status" value="1"/>
</dbReference>
<protein>
    <submittedName>
        <fullName evidence="3">Uncharacterized protein</fullName>
    </submittedName>
</protein>
<dbReference type="GO" id="GO:0016020">
    <property type="term" value="C:membrane"/>
    <property type="evidence" value="ECO:0007669"/>
    <property type="project" value="InterPro"/>
</dbReference>
<dbReference type="PRINTS" id="PR00449">
    <property type="entry name" value="RASTRNSFRMNG"/>
</dbReference>
<organism evidence="3 4">
    <name type="scientific">Xylaria arbuscula</name>
    <dbReference type="NCBI Taxonomy" id="114810"/>
    <lineage>
        <taxon>Eukaryota</taxon>
        <taxon>Fungi</taxon>
        <taxon>Dikarya</taxon>
        <taxon>Ascomycota</taxon>
        <taxon>Pezizomycotina</taxon>
        <taxon>Sordariomycetes</taxon>
        <taxon>Xylariomycetidae</taxon>
        <taxon>Xylariales</taxon>
        <taxon>Xylariaceae</taxon>
        <taxon>Xylaria</taxon>
    </lineage>
</organism>
<dbReference type="AlphaFoldDB" id="A0A9W8TKZ1"/>
<evidence type="ECO:0000313" key="4">
    <source>
        <dbReference type="Proteomes" id="UP001148614"/>
    </source>
</evidence>
<proteinExistence type="predicted"/>
<dbReference type="GO" id="GO:0007165">
    <property type="term" value="P:signal transduction"/>
    <property type="evidence" value="ECO:0007669"/>
    <property type="project" value="InterPro"/>
</dbReference>
<keyword evidence="4" id="KW-1185">Reference proteome</keyword>
<reference evidence="3" key="1">
    <citation type="submission" date="2022-07" db="EMBL/GenBank/DDBJ databases">
        <title>Genome Sequence of Xylaria arbuscula.</title>
        <authorList>
            <person name="Buettner E."/>
        </authorList>
    </citation>
    <scope>NUCLEOTIDE SEQUENCE</scope>
    <source>
        <strain evidence="3">VT107</strain>
    </source>
</reference>
<evidence type="ECO:0000256" key="2">
    <source>
        <dbReference type="ARBA" id="ARBA00023134"/>
    </source>
</evidence>
<dbReference type="PROSITE" id="PS51421">
    <property type="entry name" value="RAS"/>
    <property type="match status" value="1"/>
</dbReference>
<dbReference type="PROSITE" id="PS51419">
    <property type="entry name" value="RAB"/>
    <property type="match status" value="1"/>
</dbReference>
<dbReference type="VEuPathDB" id="FungiDB:F4678DRAFT_416845"/>
<comment type="caution">
    <text evidence="3">The sequence shown here is derived from an EMBL/GenBank/DDBJ whole genome shotgun (WGS) entry which is preliminary data.</text>
</comment>
<gene>
    <name evidence="3" type="ORF">NPX13_g5809</name>
</gene>
<evidence type="ECO:0000313" key="3">
    <source>
        <dbReference type="EMBL" id="KAJ3570197.1"/>
    </source>
</evidence>
<dbReference type="InterPro" id="IPR001806">
    <property type="entry name" value="Small_GTPase"/>
</dbReference>